<evidence type="ECO:0000256" key="2">
    <source>
        <dbReference type="ARBA" id="ARBA00022448"/>
    </source>
</evidence>
<keyword evidence="3 6" id="KW-0812">Transmembrane</keyword>
<keyword evidence="5 6" id="KW-0472">Membrane</keyword>
<feature type="transmembrane region" description="Helical" evidence="6">
    <location>
        <begin position="1869"/>
        <end position="1895"/>
    </location>
</feature>
<feature type="transmembrane region" description="Helical" evidence="6">
    <location>
        <begin position="1926"/>
        <end position="1946"/>
    </location>
</feature>
<evidence type="ECO:0000256" key="4">
    <source>
        <dbReference type="ARBA" id="ARBA00022989"/>
    </source>
</evidence>
<proteinExistence type="predicted"/>
<accession>A0ABY1UY55</accession>
<comment type="subcellular location">
    <subcellularLocation>
        <location evidence="1">Endomembrane system</location>
    </subcellularLocation>
</comment>
<dbReference type="InterPro" id="IPR036412">
    <property type="entry name" value="HAD-like_sf"/>
</dbReference>
<gene>
    <name evidence="7" type="ORF">PGABG01_1467300</name>
</gene>
<dbReference type="EMBL" id="LT969437">
    <property type="protein sequence ID" value="SOV19777.1"/>
    <property type="molecule type" value="Genomic_DNA"/>
</dbReference>
<keyword evidence="2" id="KW-0813">Transport</keyword>
<evidence type="ECO:0000256" key="1">
    <source>
        <dbReference type="ARBA" id="ARBA00004308"/>
    </source>
</evidence>
<keyword evidence="4 6" id="KW-1133">Transmembrane helix</keyword>
<feature type="transmembrane region" description="Helical" evidence="6">
    <location>
        <begin position="1815"/>
        <end position="1834"/>
    </location>
</feature>
<evidence type="ECO:0000256" key="3">
    <source>
        <dbReference type="ARBA" id="ARBA00022692"/>
    </source>
</evidence>
<sequence>MMLNNNLKTLALNIPRDKEIKYYNFFIRKVEGLLFYIKKRIINIACYLKSFTCKKRYPFDDDLYDYEEKVEKGNNVYVYALLYPIINSLYNIINLLYAISFKYILCLFFNAIRKKKRNKLNDNIIRIKLERNKTILKNYDRCIFLTNDINNCICHKQIIEICKNFINNVIYHVHNLEFVNNDREKIYKCLKNCKNINRMKEMFIKKIKHLYNFDFENALYLSDESLIKKKLHFKNTYESNHFTFYKNKEKKGKSERKLDLIKIYDELYLHTYIIRNNLNIKSRMNIINNMYNRNILSIFINIFFKNCTNIIFIIFLIACIFQQISIIKTSHYLYFLQTFYFIFICCIIRDMCIVNKKTEHMKQIKRKTYKRLTPLGLIDVLYCDIKVGDILYLPQFEVIPADIILLKNCTDDDILISSKNYDGYKDLKIKKCVKITNILANIYDIFLMKIKVLIEKPHCHFDRMKGLLFLLNCSEVTNTIVNDITNLEDIYFGKSNVYNISNKNINKDNISICQFIFIYIIQDTYLELSYNFLKYLFARSIHCSYNTMQENKTKKVLSPCEFLLNNKKDILSRQVDNNNNINININSSYYKRNEKSIHYSSDSCSYSSDVYLCMNKIDTYPIFCRSNDENINSKNDVIIKPYKNNNNNIETNKSDYTSEMYNNRFPTYYDDIFNLKEKLNHKLFRKYKESINIDNIIWDECTLIKSSIYGLVIYTGIDKKSNIINQNNKKKIKEKKKNDILFCNDMNYKMKILLLTVICINCILCINEENLLDQNIFLIYIKYFFLLLIHLPNINCCYIFIIHKLYSLILWNNNKLINTNKNKSRYTNEYIKDHHFNNNIIYNYNIIKSLYNTQYILYDKIGTLSKDNHLKIHKFDFIFDEFLIDTYSTLFFQTFFKVVDFKIFFHYYINDNNNNNNNNNKEEEEEINKMILHNIHKYHDSYDIIKDNSEVYKNIFHKIINYSCSEIHKIFLTFLCILFCNDIIIRKIKRLKSKEKIKERNIYNIKDKHIYNIKENKDNIKHKILFSTKEEETLFLNFLRFLGMQLYYQNDYIFLLCIKNNISIKTCGHISQEKEKKRNRKKNIILNKQVNNKVKHRNIDLQQIYGFQKNKNCDKKWSVKKNIFFSNSLKKDHIFNYSYAESQRNIKIIKKNKGIKSKHLDKTHDHLRNNHQNEYNSTSQSDNCCSDYDDDDYDYTSNNWSDSDSDSDSNSDTSGCSNFKGIERNHHNYTYCNNKRALKKKIYENEYNKKQTECPFKILDIFQSRQPYKLISILMLYNNQIYYLLKTYDEYTIYMLCNQESKENKKDQIIKSIQNLLKNGFGILLFAYKIVPNNEYEIYKKNCTKENKKNYFENVFIKNVIILGIFSFKEEIKNSAKKIINLFKEADIKTWILSSDKKRNVLSICKSLNLINERNTTCYLNKNKLIRIYKKDNTVINNTTNNDNNNNKKNNNMSFNSYDNEKVVENYINTSSEHKITSIVACNEKCSNDTSLILNSTDVKSEHMNSTLLLSNNIRNLSKEMAYYYKNLNTNKTNKCPDLLNNNDMCKKKNIDDKMVQMEPENIETSLLNNNYNIFNKYTHIHRNISRYIIMRGKDSNDARKELDISYILKKDKKACYILKCMLFYNFDENYKSISQVHNNYSKEKMNNDIIKMNDIKNIVYIISGDILEYYLKYDEIKFISVLKNCKLVIFYKCNCIVKGKIVRALKKYSKDNICSVGNNIKDINMFKESDISIFINNNSNNFNSDNVCKLYADIVLKNFGELGNFFFIYGKKIYVNFILLIKCIYYRGISLFFLQFYFSYFFKCKICIFSNTFLFIYFILFFVMTSICIICSIKCNDKYDNIINDSKNVLKKKKILFKKLLKIDNFTIIYFYKTLFFCLNESCLIFILSYYYFLNINYEINTLTTIFITHIFKSLFLYIDTYNYFIIFIIIHLLFAILYIFILFILHKFHFIYFNINLDIIQSNLIVNTIINFPSCMYYLYKKKKFKNMKKKFILNTIKSFDSFKLTSHHIFHIHNFNLSFDTIPFAIKPKKQE</sequence>
<name>A0ABY1UY55_9APIC</name>
<dbReference type="InterPro" id="IPR023214">
    <property type="entry name" value="HAD_sf"/>
</dbReference>
<keyword evidence="8" id="KW-1185">Reference proteome</keyword>
<organism evidence="7 8">
    <name type="scientific">Plasmodium gaboni</name>
    <dbReference type="NCBI Taxonomy" id="647221"/>
    <lineage>
        <taxon>Eukaryota</taxon>
        <taxon>Sar</taxon>
        <taxon>Alveolata</taxon>
        <taxon>Apicomplexa</taxon>
        <taxon>Aconoidasida</taxon>
        <taxon>Haemosporida</taxon>
        <taxon>Plasmodiidae</taxon>
        <taxon>Plasmodium</taxon>
        <taxon>Plasmodium (Laverania)</taxon>
    </lineage>
</organism>
<dbReference type="Proteomes" id="UP000831156">
    <property type="component" value="Chromosome 14"/>
</dbReference>
<dbReference type="PANTHER" id="PTHR24092">
    <property type="entry name" value="PROBABLE PHOSPHOLIPID-TRANSPORTING ATPASE"/>
    <property type="match status" value="1"/>
</dbReference>
<dbReference type="Gene3D" id="3.40.50.1000">
    <property type="entry name" value="HAD superfamily/HAD-like"/>
    <property type="match status" value="2"/>
</dbReference>
<reference evidence="7" key="1">
    <citation type="submission" date="2016-09" db="EMBL/GenBank/DDBJ databases">
        <authorList>
            <consortium name="Pathogen Informatics"/>
            <person name="Sun Q."/>
            <person name="Inoue M."/>
        </authorList>
    </citation>
    <scope>NUCLEOTIDE SEQUENCE</scope>
</reference>
<feature type="transmembrane region" description="Helical" evidence="6">
    <location>
        <begin position="332"/>
        <end position="352"/>
    </location>
</feature>
<evidence type="ECO:0000313" key="7">
    <source>
        <dbReference type="EMBL" id="SOV19777.1"/>
    </source>
</evidence>
<evidence type="ECO:0000256" key="6">
    <source>
        <dbReference type="SAM" id="Phobius"/>
    </source>
</evidence>
<dbReference type="SUPFAM" id="SSF56784">
    <property type="entry name" value="HAD-like"/>
    <property type="match status" value="1"/>
</dbReference>
<dbReference type="SUPFAM" id="SSF81665">
    <property type="entry name" value="Calcium ATPase, transmembrane domain M"/>
    <property type="match status" value="1"/>
</dbReference>
<dbReference type="InterPro" id="IPR023298">
    <property type="entry name" value="ATPase_P-typ_TM_dom_sf"/>
</dbReference>
<feature type="transmembrane region" description="Helical" evidence="6">
    <location>
        <begin position="89"/>
        <end position="112"/>
    </location>
</feature>
<feature type="transmembrane region" description="Helical" evidence="6">
    <location>
        <begin position="1785"/>
        <end position="1803"/>
    </location>
</feature>
<protein>
    <submittedName>
        <fullName evidence="7">Aminophospholipid transporter, putative</fullName>
    </submittedName>
</protein>
<dbReference type="PANTHER" id="PTHR24092:SF180">
    <property type="entry name" value="PHOSPHOLIPID-TRANSPORTING ATPASE DNF1-RELATED"/>
    <property type="match status" value="1"/>
</dbReference>
<feature type="transmembrane region" description="Helical" evidence="6">
    <location>
        <begin position="1966"/>
        <end position="1982"/>
    </location>
</feature>
<feature type="transmembrane region" description="Helical" evidence="6">
    <location>
        <begin position="779"/>
        <end position="801"/>
    </location>
</feature>
<evidence type="ECO:0000256" key="5">
    <source>
        <dbReference type="ARBA" id="ARBA00023136"/>
    </source>
</evidence>
<feature type="transmembrane region" description="Helical" evidence="6">
    <location>
        <begin position="303"/>
        <end position="326"/>
    </location>
</feature>
<evidence type="ECO:0000313" key="8">
    <source>
        <dbReference type="Proteomes" id="UP000831156"/>
    </source>
</evidence>